<accession>A0A1H4AAA5</accession>
<proteinExistence type="predicted"/>
<dbReference type="AlphaFoldDB" id="A0A1H4AAA5"/>
<dbReference type="OrthoDB" id="9808140at2"/>
<gene>
    <name evidence="2" type="ORF">SAMN05660648_02783</name>
</gene>
<reference evidence="2 3" key="1">
    <citation type="submission" date="2016-10" db="EMBL/GenBank/DDBJ databases">
        <authorList>
            <person name="de Groot N.N."/>
        </authorList>
    </citation>
    <scope>NUCLEOTIDE SEQUENCE [LARGE SCALE GENOMIC DNA]</scope>
    <source>
        <strain evidence="2 3">DSM 2872</strain>
    </source>
</reference>
<organism evidence="2 3">
    <name type="scientific">Selenomonas ruminantium</name>
    <dbReference type="NCBI Taxonomy" id="971"/>
    <lineage>
        <taxon>Bacteria</taxon>
        <taxon>Bacillati</taxon>
        <taxon>Bacillota</taxon>
        <taxon>Negativicutes</taxon>
        <taxon>Selenomonadales</taxon>
        <taxon>Selenomonadaceae</taxon>
        <taxon>Selenomonas</taxon>
    </lineage>
</organism>
<dbReference type="RefSeq" id="WP_074673382.1">
    <property type="nucleotide sequence ID" value="NZ_FNQG01000015.1"/>
</dbReference>
<dbReference type="InterPro" id="IPR029063">
    <property type="entry name" value="SAM-dependent_MTases_sf"/>
</dbReference>
<sequence length="303" mass="35737">MSEFNIEVIEKKHFPQFVPVGYEEGEWISEDGRKARILEDVVLGENLENNSWSQENEDMHEVPTKNGWIDVYERERVLETTGIILGEARNTVVEFGASAGYMIEEMYRAFPENNYIATDLMVDGLRKSYLRNKNIMHIRCDFTDAPFVTKSVDFVYSLNVLEHIEDDMKTISECYRILKPGGYCLFVVPRGAHLYDYFDEMLFHKRRYAKGELLSKCRETGFQVVHNFHFAWLCYPAFWMKKKWNKRVGKRISKEEKMEMVKKDIHNAMDSSIAIGLMHLERKLSKLFSPEYGVREFILCRKM</sequence>
<dbReference type="Proteomes" id="UP000183469">
    <property type="component" value="Unassembled WGS sequence"/>
</dbReference>
<dbReference type="Pfam" id="PF08241">
    <property type="entry name" value="Methyltransf_11"/>
    <property type="match status" value="1"/>
</dbReference>
<keyword evidence="2" id="KW-0808">Transferase</keyword>
<dbReference type="EMBL" id="FNQG01000015">
    <property type="protein sequence ID" value="SEA32502.1"/>
    <property type="molecule type" value="Genomic_DNA"/>
</dbReference>
<evidence type="ECO:0000259" key="1">
    <source>
        <dbReference type="Pfam" id="PF08241"/>
    </source>
</evidence>
<feature type="domain" description="Methyltransferase type 11" evidence="1">
    <location>
        <begin position="94"/>
        <end position="186"/>
    </location>
</feature>
<dbReference type="GO" id="GO:0008757">
    <property type="term" value="F:S-adenosylmethionine-dependent methyltransferase activity"/>
    <property type="evidence" value="ECO:0007669"/>
    <property type="project" value="InterPro"/>
</dbReference>
<dbReference type="CDD" id="cd02440">
    <property type="entry name" value="AdoMet_MTases"/>
    <property type="match status" value="1"/>
</dbReference>
<dbReference type="SUPFAM" id="SSF53335">
    <property type="entry name" value="S-adenosyl-L-methionine-dependent methyltransferases"/>
    <property type="match status" value="1"/>
</dbReference>
<protein>
    <submittedName>
        <fullName evidence="2">Methyltransferase domain-containing protein</fullName>
    </submittedName>
</protein>
<dbReference type="PANTHER" id="PTHR43861">
    <property type="entry name" value="TRANS-ACONITATE 2-METHYLTRANSFERASE-RELATED"/>
    <property type="match status" value="1"/>
</dbReference>
<dbReference type="InterPro" id="IPR013216">
    <property type="entry name" value="Methyltransf_11"/>
</dbReference>
<dbReference type="Gene3D" id="3.40.50.150">
    <property type="entry name" value="Vaccinia Virus protein VP39"/>
    <property type="match status" value="1"/>
</dbReference>
<keyword evidence="2" id="KW-0489">Methyltransferase</keyword>
<dbReference type="GO" id="GO:0032259">
    <property type="term" value="P:methylation"/>
    <property type="evidence" value="ECO:0007669"/>
    <property type="project" value="UniProtKB-KW"/>
</dbReference>
<name>A0A1H4AAA5_SELRU</name>
<evidence type="ECO:0000313" key="3">
    <source>
        <dbReference type="Proteomes" id="UP000183469"/>
    </source>
</evidence>
<evidence type="ECO:0000313" key="2">
    <source>
        <dbReference type="EMBL" id="SEA32502.1"/>
    </source>
</evidence>